<evidence type="ECO:0000256" key="9">
    <source>
        <dbReference type="ARBA" id="ARBA00023316"/>
    </source>
</evidence>
<evidence type="ECO:0000256" key="5">
    <source>
        <dbReference type="ARBA" id="ARBA00022960"/>
    </source>
</evidence>
<evidence type="ECO:0000313" key="14">
    <source>
        <dbReference type="Proteomes" id="UP000231474"/>
    </source>
</evidence>
<dbReference type="EMBL" id="PFEK01000008">
    <property type="protein sequence ID" value="PJE67783.1"/>
    <property type="molecule type" value="Genomic_DNA"/>
</dbReference>
<evidence type="ECO:0000256" key="8">
    <source>
        <dbReference type="ARBA" id="ARBA00023136"/>
    </source>
</evidence>
<dbReference type="SUPFAM" id="SSF56519">
    <property type="entry name" value="Penicillin binding protein dimerisation domain"/>
    <property type="match status" value="1"/>
</dbReference>
<dbReference type="Gene3D" id="3.90.1310.10">
    <property type="entry name" value="Penicillin-binding protein 2a (Domain 2)"/>
    <property type="match status" value="1"/>
</dbReference>
<dbReference type="InterPro" id="IPR001460">
    <property type="entry name" value="PCN-bd_Tpept"/>
</dbReference>
<dbReference type="GO" id="GO:0005886">
    <property type="term" value="C:plasma membrane"/>
    <property type="evidence" value="ECO:0007669"/>
    <property type="project" value="TreeGrafter"/>
</dbReference>
<organism evidence="13 14">
    <name type="scientific">Candidatus Shapirobacteria bacterium CG10_big_fil_rev_8_21_14_0_10_40_9</name>
    <dbReference type="NCBI Taxonomy" id="1974888"/>
    <lineage>
        <taxon>Bacteria</taxon>
        <taxon>Candidatus Shapironibacteriota</taxon>
    </lineage>
</organism>
<keyword evidence="7 10" id="KW-1133">Transmembrane helix</keyword>
<evidence type="ECO:0000259" key="11">
    <source>
        <dbReference type="Pfam" id="PF00905"/>
    </source>
</evidence>
<gene>
    <name evidence="13" type="ORF">COU95_00465</name>
</gene>
<dbReference type="InterPro" id="IPR050515">
    <property type="entry name" value="Beta-lactam/transpept"/>
</dbReference>
<keyword evidence="5" id="KW-0133">Cell shape</keyword>
<feature type="transmembrane region" description="Helical" evidence="10">
    <location>
        <begin position="6"/>
        <end position="24"/>
    </location>
</feature>
<proteinExistence type="predicted"/>
<dbReference type="GO" id="GO:0071555">
    <property type="term" value="P:cell wall organization"/>
    <property type="evidence" value="ECO:0007669"/>
    <property type="project" value="TreeGrafter"/>
</dbReference>
<accession>A0A2M8L4C7</accession>
<dbReference type="Gene3D" id="3.40.710.10">
    <property type="entry name" value="DD-peptidase/beta-lactamase superfamily"/>
    <property type="match status" value="1"/>
</dbReference>
<reference evidence="14" key="1">
    <citation type="submission" date="2017-09" db="EMBL/GenBank/DDBJ databases">
        <title>Depth-based differentiation of microbial function through sediment-hosted aquifers and enrichment of novel symbionts in the deep terrestrial subsurface.</title>
        <authorList>
            <person name="Probst A.J."/>
            <person name="Ladd B."/>
            <person name="Jarett J.K."/>
            <person name="Geller-Mcgrath D.E."/>
            <person name="Sieber C.M.K."/>
            <person name="Emerson J.B."/>
            <person name="Anantharaman K."/>
            <person name="Thomas B.C."/>
            <person name="Malmstrom R."/>
            <person name="Stieglmeier M."/>
            <person name="Klingl A."/>
            <person name="Woyke T."/>
            <person name="Ryan C.M."/>
            <person name="Banfield J.F."/>
        </authorList>
    </citation>
    <scope>NUCLEOTIDE SEQUENCE [LARGE SCALE GENOMIC DNA]</scope>
</reference>
<evidence type="ECO:0000256" key="7">
    <source>
        <dbReference type="ARBA" id="ARBA00022989"/>
    </source>
</evidence>
<dbReference type="Proteomes" id="UP000231474">
    <property type="component" value="Unassembled WGS sequence"/>
</dbReference>
<evidence type="ECO:0000256" key="2">
    <source>
        <dbReference type="ARBA" id="ARBA00004236"/>
    </source>
</evidence>
<name>A0A2M8L4C7_9BACT</name>
<keyword evidence="3" id="KW-1003">Cell membrane</keyword>
<evidence type="ECO:0000259" key="12">
    <source>
        <dbReference type="Pfam" id="PF03717"/>
    </source>
</evidence>
<keyword evidence="9" id="KW-0961">Cell wall biogenesis/degradation</keyword>
<evidence type="ECO:0000256" key="6">
    <source>
        <dbReference type="ARBA" id="ARBA00022984"/>
    </source>
</evidence>
<evidence type="ECO:0000256" key="3">
    <source>
        <dbReference type="ARBA" id="ARBA00022475"/>
    </source>
</evidence>
<evidence type="ECO:0000256" key="4">
    <source>
        <dbReference type="ARBA" id="ARBA00022692"/>
    </source>
</evidence>
<evidence type="ECO:0000256" key="1">
    <source>
        <dbReference type="ARBA" id="ARBA00004167"/>
    </source>
</evidence>
<dbReference type="AlphaFoldDB" id="A0A2M8L4C7"/>
<evidence type="ECO:0008006" key="15">
    <source>
        <dbReference type="Google" id="ProtNLM"/>
    </source>
</evidence>
<keyword evidence="4 10" id="KW-0812">Transmembrane</keyword>
<comment type="subcellular location">
    <subcellularLocation>
        <location evidence="2">Cell membrane</location>
    </subcellularLocation>
    <subcellularLocation>
        <location evidence="1">Membrane</location>
        <topology evidence="1">Single-pass membrane protein</topology>
    </subcellularLocation>
</comment>
<feature type="domain" description="Penicillin-binding protein dimerisation" evidence="12">
    <location>
        <begin position="83"/>
        <end position="178"/>
    </location>
</feature>
<dbReference type="SUPFAM" id="SSF56601">
    <property type="entry name" value="beta-lactamase/transpeptidase-like"/>
    <property type="match status" value="1"/>
</dbReference>
<dbReference type="GO" id="GO:0008658">
    <property type="term" value="F:penicillin binding"/>
    <property type="evidence" value="ECO:0007669"/>
    <property type="project" value="InterPro"/>
</dbReference>
<dbReference type="Pfam" id="PF00905">
    <property type="entry name" value="Transpeptidase"/>
    <property type="match status" value="1"/>
</dbReference>
<dbReference type="InterPro" id="IPR005311">
    <property type="entry name" value="PBP_dimer"/>
</dbReference>
<sequence>MRGRFFIFWFFLTFVFGILFLRLFQLTILEGKENRQLAEGQRIKLRKMTAPRGEILDRNGKLLARNTPIFKKCQMSAVKCQIITREEALRLETEGKEADLEIDVGRKYPYGETLAHVLGYLGEATEEEIQNPKSKITNYKLGDYIGRTGIEEEYEDVLRGVDGGELVETDTEGKIIRKIGKREPILGKNISLSIDAELQVVAYQALEGRRGAVVAQNPQTGEILALVSSPSFNPEDITQEVLFDPSSPFFNRAISGAYPPGSTYKIVTATAGLEEGKISRETKIEDPGEIVIGKYRYANWYFTQYGKTEGVIDITKAIKRSTDTFFYKVGEFVGATKLVEWGKKFGSAERLGIDIPGEISGFLPNPSSGDWFLGNTYHLAIGQGNLGLTPLQVNTMTAVIASRGKLCKPRLQQTTDDIEQSNCQTVGLKPETIQLITEGMKETCSAGGTAFPLFDFSPGVACKTGTAEFGDPTGRTHAWLTAFAPVENPEIVVTALVEAGGEGSYVAAPIVRKVLEEYFH</sequence>
<dbReference type="Pfam" id="PF03717">
    <property type="entry name" value="PBP_dimer"/>
    <property type="match status" value="1"/>
</dbReference>
<dbReference type="InterPro" id="IPR012338">
    <property type="entry name" value="Beta-lactam/transpept-like"/>
</dbReference>
<feature type="domain" description="Penicillin-binding protein transpeptidase" evidence="11">
    <location>
        <begin position="211"/>
        <end position="516"/>
    </location>
</feature>
<evidence type="ECO:0000313" key="13">
    <source>
        <dbReference type="EMBL" id="PJE67783.1"/>
    </source>
</evidence>
<dbReference type="PANTHER" id="PTHR30627">
    <property type="entry name" value="PEPTIDOGLYCAN D,D-TRANSPEPTIDASE"/>
    <property type="match status" value="1"/>
</dbReference>
<protein>
    <recommendedName>
        <fullName evidence="15">Penicillin-binding protein 2</fullName>
    </recommendedName>
</protein>
<keyword evidence="8 10" id="KW-0472">Membrane</keyword>
<comment type="caution">
    <text evidence="13">The sequence shown here is derived from an EMBL/GenBank/DDBJ whole genome shotgun (WGS) entry which is preliminary data.</text>
</comment>
<keyword evidence="6" id="KW-0573">Peptidoglycan synthesis</keyword>
<dbReference type="InterPro" id="IPR036138">
    <property type="entry name" value="PBP_dimer_sf"/>
</dbReference>
<evidence type="ECO:0000256" key="10">
    <source>
        <dbReference type="SAM" id="Phobius"/>
    </source>
</evidence>
<dbReference type="PANTHER" id="PTHR30627:SF2">
    <property type="entry name" value="PEPTIDOGLYCAN D,D-TRANSPEPTIDASE MRDA"/>
    <property type="match status" value="1"/>
</dbReference>